<protein>
    <submittedName>
        <fullName evidence="1">Unnamed protein product</fullName>
    </submittedName>
</protein>
<keyword evidence="2" id="KW-1185">Reference proteome</keyword>
<accession>A0A9W6XK66</accession>
<name>A0A9W6XK66_9STRA</name>
<dbReference type="AlphaFoldDB" id="A0A9W6XK66"/>
<dbReference type="Proteomes" id="UP001165121">
    <property type="component" value="Unassembled WGS sequence"/>
</dbReference>
<sequence>MSAADDVVHQVVRVVDVRQVDSELVAIDDRPQLDCAYLVHVNGAAVRRAAHLVAVYCIAEHLKIVGEVHTGPAVQYPGAHVRADGIASVTLAAALSPLLSLFVQFALKCPTSPRTRLCFSDAGNKSIASSPLTTTSVIWNSATTTASCTSSSVTANSVVMVDCASFVLDCKGDELSCLLEVVGGL</sequence>
<organism evidence="1 2">
    <name type="scientific">Phytophthora fragariaefolia</name>
    <dbReference type="NCBI Taxonomy" id="1490495"/>
    <lineage>
        <taxon>Eukaryota</taxon>
        <taxon>Sar</taxon>
        <taxon>Stramenopiles</taxon>
        <taxon>Oomycota</taxon>
        <taxon>Peronosporomycetes</taxon>
        <taxon>Peronosporales</taxon>
        <taxon>Peronosporaceae</taxon>
        <taxon>Phytophthora</taxon>
    </lineage>
</organism>
<gene>
    <name evidence="1" type="ORF">Pfra01_001289000</name>
</gene>
<evidence type="ECO:0000313" key="1">
    <source>
        <dbReference type="EMBL" id="GMF41123.1"/>
    </source>
</evidence>
<reference evidence="1" key="1">
    <citation type="submission" date="2023-04" db="EMBL/GenBank/DDBJ databases">
        <title>Phytophthora fragariaefolia NBRC 109709.</title>
        <authorList>
            <person name="Ichikawa N."/>
            <person name="Sato H."/>
            <person name="Tonouchi N."/>
        </authorList>
    </citation>
    <scope>NUCLEOTIDE SEQUENCE</scope>
    <source>
        <strain evidence="1">NBRC 109709</strain>
    </source>
</reference>
<evidence type="ECO:0000313" key="2">
    <source>
        <dbReference type="Proteomes" id="UP001165121"/>
    </source>
</evidence>
<comment type="caution">
    <text evidence="1">The sequence shown here is derived from an EMBL/GenBank/DDBJ whole genome shotgun (WGS) entry which is preliminary data.</text>
</comment>
<dbReference type="EMBL" id="BSXT01001311">
    <property type="protein sequence ID" value="GMF41123.1"/>
    <property type="molecule type" value="Genomic_DNA"/>
</dbReference>
<proteinExistence type="predicted"/>